<evidence type="ECO:0000313" key="1">
    <source>
        <dbReference type="EMBL" id="KAK9515510.1"/>
    </source>
</evidence>
<dbReference type="EMBL" id="JBCEZU010000586">
    <property type="protein sequence ID" value="KAK9515510.1"/>
    <property type="molecule type" value="Genomic_DNA"/>
</dbReference>
<organism evidence="1 2">
    <name type="scientific">Zoarces viviparus</name>
    <name type="common">Viviparous eelpout</name>
    <name type="synonym">Blennius viviparus</name>
    <dbReference type="NCBI Taxonomy" id="48416"/>
    <lineage>
        <taxon>Eukaryota</taxon>
        <taxon>Metazoa</taxon>
        <taxon>Chordata</taxon>
        <taxon>Craniata</taxon>
        <taxon>Vertebrata</taxon>
        <taxon>Euteleostomi</taxon>
        <taxon>Actinopterygii</taxon>
        <taxon>Neopterygii</taxon>
        <taxon>Teleostei</taxon>
        <taxon>Neoteleostei</taxon>
        <taxon>Acanthomorphata</taxon>
        <taxon>Eupercaria</taxon>
        <taxon>Perciformes</taxon>
        <taxon>Cottioidei</taxon>
        <taxon>Zoarcales</taxon>
        <taxon>Zoarcidae</taxon>
        <taxon>Zoarcinae</taxon>
        <taxon>Zoarces</taxon>
    </lineage>
</organism>
<keyword evidence="2" id="KW-1185">Reference proteome</keyword>
<comment type="caution">
    <text evidence="1">The sequence shown here is derived from an EMBL/GenBank/DDBJ whole genome shotgun (WGS) entry which is preliminary data.</text>
</comment>
<sequence>MRMAQDAAVSLLRHTSRPHATTLRRPRLCQWALQYLITGPTCPHCHTQACPICLSNPAGTSWLDSLHADRWTIVG</sequence>
<dbReference type="Proteomes" id="UP001488805">
    <property type="component" value="Unassembled WGS sequence"/>
</dbReference>
<evidence type="ECO:0000313" key="2">
    <source>
        <dbReference type="Proteomes" id="UP001488805"/>
    </source>
</evidence>
<protein>
    <submittedName>
        <fullName evidence="1">Uncharacterized protein</fullName>
    </submittedName>
</protein>
<reference evidence="1 2" key="1">
    <citation type="journal article" date="2024" name="Genome Biol. Evol.">
        <title>Chromosome-level genome assembly of the viviparous eelpout Zoarces viviparus.</title>
        <authorList>
            <person name="Fuhrmann N."/>
            <person name="Brasseur M.V."/>
            <person name="Bakowski C.E."/>
            <person name="Podsiadlowski L."/>
            <person name="Prost S."/>
            <person name="Krehenwinkel H."/>
            <person name="Mayer C."/>
        </authorList>
    </citation>
    <scope>NUCLEOTIDE SEQUENCE [LARGE SCALE GENOMIC DNA]</scope>
    <source>
        <strain evidence="1">NO-MEL_2022_Ind0_liver</strain>
    </source>
</reference>
<gene>
    <name evidence="1" type="ORF">VZT92_026150</name>
</gene>
<name>A0AAW1DZJ9_ZOAVI</name>
<accession>A0AAW1DZJ9</accession>
<proteinExistence type="predicted"/>
<dbReference type="AlphaFoldDB" id="A0AAW1DZJ9"/>